<dbReference type="GO" id="GO:0016491">
    <property type="term" value="F:oxidoreductase activity"/>
    <property type="evidence" value="ECO:0007669"/>
    <property type="project" value="UniProtKB-KW"/>
</dbReference>
<dbReference type="InterPro" id="IPR036291">
    <property type="entry name" value="NAD(P)-bd_dom_sf"/>
</dbReference>
<dbReference type="Gene3D" id="3.40.50.720">
    <property type="entry name" value="NAD(P)-binding Rossmann-like Domain"/>
    <property type="match status" value="1"/>
</dbReference>
<evidence type="ECO:0000313" key="3">
    <source>
        <dbReference type="EMBL" id="MBO1901554.1"/>
    </source>
</evidence>
<proteinExistence type="inferred from homology"/>
<reference evidence="3" key="1">
    <citation type="submission" date="2021-03" db="EMBL/GenBank/DDBJ databases">
        <title>Leucobacter chromiisoli sp. nov., isolated from chromium-containing soil of chemical plant.</title>
        <authorList>
            <person name="Xu Z."/>
        </authorList>
    </citation>
    <scope>NUCLEOTIDE SEQUENCE</scope>
    <source>
        <strain evidence="3">S27</strain>
    </source>
</reference>
<dbReference type="FunFam" id="3.40.50.720:FF:000084">
    <property type="entry name" value="Short-chain dehydrogenase reductase"/>
    <property type="match status" value="1"/>
</dbReference>
<accession>A0A939S5P7</accession>
<evidence type="ECO:0000256" key="1">
    <source>
        <dbReference type="ARBA" id="ARBA00006484"/>
    </source>
</evidence>
<dbReference type="InterPro" id="IPR002347">
    <property type="entry name" value="SDR_fam"/>
</dbReference>
<sequence length="253" mass="27300">MVGRLEGKVAVITGAGNGMGEAIARMFAREGAKVALTDVSPRGEQVAEEIRRTGASAAFWEMNTTDEARVEQVFGEVFEEFGALNVLINNAGISGPTQPVDQVEFEDWDRVFKVNVGGPFLCTKHAIPHMRRTEGQKSIVSTSSIYGMIGNADVPVYHTTKAAVRLMAKTDAVTYAPENIRVNAVMPGTILTPLNLEKAEQTPGYLERMRAVHPLGVIGDPDDVAYAMVYLASDESKFVTGAEFVIDGGYTAQ</sequence>
<evidence type="ECO:0000256" key="2">
    <source>
        <dbReference type="ARBA" id="ARBA00023002"/>
    </source>
</evidence>
<dbReference type="Pfam" id="PF13561">
    <property type="entry name" value="adh_short_C2"/>
    <property type="match status" value="1"/>
</dbReference>
<protein>
    <submittedName>
        <fullName evidence="3">SDR family oxidoreductase</fullName>
    </submittedName>
</protein>
<dbReference type="SUPFAM" id="SSF51735">
    <property type="entry name" value="NAD(P)-binding Rossmann-fold domains"/>
    <property type="match status" value="1"/>
</dbReference>
<dbReference type="Proteomes" id="UP000664382">
    <property type="component" value="Unassembled WGS sequence"/>
</dbReference>
<comment type="caution">
    <text evidence="3">The sequence shown here is derived from an EMBL/GenBank/DDBJ whole genome shotgun (WGS) entry which is preliminary data.</text>
</comment>
<dbReference type="PRINTS" id="PR00081">
    <property type="entry name" value="GDHRDH"/>
</dbReference>
<gene>
    <name evidence="3" type="ORF">J4H92_06270</name>
</gene>
<dbReference type="PANTHER" id="PTHR24321">
    <property type="entry name" value="DEHYDROGENASES, SHORT CHAIN"/>
    <property type="match status" value="1"/>
</dbReference>
<dbReference type="NCBIfam" id="NF005559">
    <property type="entry name" value="PRK07231.1"/>
    <property type="match status" value="1"/>
</dbReference>
<dbReference type="RefSeq" id="WP_208097266.1">
    <property type="nucleotide sequence ID" value="NZ_JAGDYM010000006.1"/>
</dbReference>
<dbReference type="AlphaFoldDB" id="A0A939S5P7"/>
<comment type="similarity">
    <text evidence="1">Belongs to the short-chain dehydrogenases/reductases (SDR) family.</text>
</comment>
<dbReference type="EMBL" id="JAGDYM010000006">
    <property type="protein sequence ID" value="MBO1901554.1"/>
    <property type="molecule type" value="Genomic_DNA"/>
</dbReference>
<keyword evidence="4" id="KW-1185">Reference proteome</keyword>
<name>A0A939S5P7_9MICO</name>
<keyword evidence="2" id="KW-0560">Oxidoreductase</keyword>
<dbReference type="PANTHER" id="PTHR24321:SF8">
    <property type="entry name" value="ESTRADIOL 17-BETA-DEHYDROGENASE 8-RELATED"/>
    <property type="match status" value="1"/>
</dbReference>
<evidence type="ECO:0000313" key="4">
    <source>
        <dbReference type="Proteomes" id="UP000664382"/>
    </source>
</evidence>
<organism evidence="3 4">
    <name type="scientific">Leucobacter weissii</name>
    <dbReference type="NCBI Taxonomy" id="1983706"/>
    <lineage>
        <taxon>Bacteria</taxon>
        <taxon>Bacillati</taxon>
        <taxon>Actinomycetota</taxon>
        <taxon>Actinomycetes</taxon>
        <taxon>Micrococcales</taxon>
        <taxon>Microbacteriaceae</taxon>
        <taxon>Leucobacter</taxon>
    </lineage>
</organism>